<keyword evidence="1" id="KW-0732">Signal</keyword>
<dbReference type="RefSeq" id="XP_001420564.1">
    <property type="nucleotide sequence ID" value="XM_001420527.1"/>
</dbReference>
<proteinExistence type="predicted"/>
<gene>
    <name evidence="2" type="ORF">OSTLU_26676</name>
</gene>
<feature type="signal peptide" evidence="1">
    <location>
        <begin position="1"/>
        <end position="20"/>
    </location>
</feature>
<feature type="chain" id="PRO_5002673063" evidence="1">
    <location>
        <begin position="21"/>
        <end position="533"/>
    </location>
</feature>
<dbReference type="HOGENOM" id="CLU_511317_0_0_1"/>
<organism evidence="2 3">
    <name type="scientific">Ostreococcus lucimarinus (strain CCE9901)</name>
    <dbReference type="NCBI Taxonomy" id="436017"/>
    <lineage>
        <taxon>Eukaryota</taxon>
        <taxon>Viridiplantae</taxon>
        <taxon>Chlorophyta</taxon>
        <taxon>Mamiellophyceae</taxon>
        <taxon>Mamiellales</taxon>
        <taxon>Bathycoccaceae</taxon>
        <taxon>Ostreococcus</taxon>
    </lineage>
</organism>
<dbReference type="Gramene" id="ABO98857">
    <property type="protein sequence ID" value="ABO98857"/>
    <property type="gene ID" value="OSTLU_26676"/>
</dbReference>
<dbReference type="KEGG" id="olu:OSTLU_26676"/>
<accession>A4S588</accession>
<reference evidence="2 3" key="1">
    <citation type="journal article" date="2007" name="Proc. Natl. Acad. Sci. U.S.A.">
        <title>The tiny eukaryote Ostreococcus provides genomic insights into the paradox of plankton speciation.</title>
        <authorList>
            <person name="Palenik B."/>
            <person name="Grimwood J."/>
            <person name="Aerts A."/>
            <person name="Rouze P."/>
            <person name="Salamov A."/>
            <person name="Putnam N."/>
            <person name="Dupont C."/>
            <person name="Jorgensen R."/>
            <person name="Derelle E."/>
            <person name="Rombauts S."/>
            <person name="Zhou K."/>
            <person name="Otillar R."/>
            <person name="Merchant S.S."/>
            <person name="Podell S."/>
            <person name="Gaasterland T."/>
            <person name="Napoli C."/>
            <person name="Gendler K."/>
            <person name="Manuell A."/>
            <person name="Tai V."/>
            <person name="Vallon O."/>
            <person name="Piganeau G."/>
            <person name="Jancek S."/>
            <person name="Heijde M."/>
            <person name="Jabbari K."/>
            <person name="Bowler C."/>
            <person name="Lohr M."/>
            <person name="Robbens S."/>
            <person name="Werner G."/>
            <person name="Dubchak I."/>
            <person name="Pazour G.J."/>
            <person name="Ren Q."/>
            <person name="Paulsen I."/>
            <person name="Delwiche C."/>
            <person name="Schmutz J."/>
            <person name="Rokhsar D."/>
            <person name="Van de Peer Y."/>
            <person name="Moreau H."/>
            <person name="Grigoriev I.V."/>
        </authorList>
    </citation>
    <scope>NUCLEOTIDE SEQUENCE [LARGE SCALE GENOMIC DNA]</scope>
    <source>
        <strain evidence="2 3">CCE9901</strain>
    </source>
</reference>
<dbReference type="OrthoDB" id="194440at2759"/>
<dbReference type="Proteomes" id="UP000001568">
    <property type="component" value="Chromosome 12"/>
</dbReference>
<name>A4S588_OSTLU</name>
<evidence type="ECO:0000313" key="3">
    <source>
        <dbReference type="Proteomes" id="UP000001568"/>
    </source>
</evidence>
<sequence length="533" mass="57934">MHTTLIAIAIVHALVKHVSAQTCALASEIAREDVKNALASAFYVDEGSTWMFDFDQLPADCTDCGNANPASTYGCPRFSVSRVRRRSRRTRGDDEDAPRRVVRASATEPEYHTLPVLDSPNIEFAEGSSPGAQRDGVLPQTCEWTLEPTEVVLIYGCTPSALAYFGITPYWYRLGGATSSLVFASLSDTFSMGENGDFGAFTRLSTEAATVSPGTFIRAPTAPWNSSFSFIMSRNRAALSLAAAVLRDRGLVVNEVGVPPPPSSDSTYTVLYRGALPASSEAWKNWVRAPPITTLRLKPKSAAAPEAIFEAAAPLIARRTVDELSLTQAYDALVSAVRERVASVPGRDAAVAATVRPQIVIDSSMTCVNFRINCGGDNRDTNYIRAPAFTLASNDDLVYAIGVRHVWTRNAYYHSVALYNRARRLAVVSIEDAVFKNSAAPWSTSDAFYVVAFARDCSRHDVPIGVPCVDVPQNGFPSASRDESIELWERPYSTYSTTIGPWWQSMILPTLVRSIPAPPPSSSNPFSALFASF</sequence>
<dbReference type="AlphaFoldDB" id="A4S588"/>
<evidence type="ECO:0000313" key="2">
    <source>
        <dbReference type="EMBL" id="ABO98857.1"/>
    </source>
</evidence>
<keyword evidence="3" id="KW-1185">Reference proteome</keyword>
<dbReference type="EMBL" id="CP000592">
    <property type="protein sequence ID" value="ABO98857.1"/>
    <property type="molecule type" value="Genomic_DNA"/>
</dbReference>
<protein>
    <submittedName>
        <fullName evidence="2">Uncharacterized protein</fullName>
    </submittedName>
</protein>
<dbReference type="GeneID" id="5004794"/>
<evidence type="ECO:0000256" key="1">
    <source>
        <dbReference type="SAM" id="SignalP"/>
    </source>
</evidence>
<dbReference type="eggNOG" id="ENOG502SWYS">
    <property type="taxonomic scope" value="Eukaryota"/>
</dbReference>
<dbReference type="OMA" id="LWERPYS"/>